<dbReference type="InterPro" id="IPR011991">
    <property type="entry name" value="ArsR-like_HTH"/>
</dbReference>
<sequence length="109" mass="12164">MDNNLDLFFAAIADPTRRAVVERLVEGPASVSELHAPHQMALPSFMKHLGKLEEAGLVRSVKSGRVRTLHIEAAPLADAEAWLNRQRGQWSRRLDRLQALAEANEEVSQ</sequence>
<dbReference type="InterPro" id="IPR036388">
    <property type="entry name" value="WH-like_DNA-bd_sf"/>
</dbReference>
<dbReference type="CDD" id="cd00090">
    <property type="entry name" value="HTH_ARSR"/>
    <property type="match status" value="1"/>
</dbReference>
<dbReference type="NCBIfam" id="NF033788">
    <property type="entry name" value="HTH_metalloreg"/>
    <property type="match status" value="1"/>
</dbReference>
<dbReference type="Gene3D" id="1.10.10.10">
    <property type="entry name" value="Winged helix-like DNA-binding domain superfamily/Winged helix DNA-binding domain"/>
    <property type="match status" value="1"/>
</dbReference>
<dbReference type="InterPro" id="IPR036390">
    <property type="entry name" value="WH_DNA-bd_sf"/>
</dbReference>
<evidence type="ECO:0000313" key="2">
    <source>
        <dbReference type="EMBL" id="MDA7425206.1"/>
    </source>
</evidence>
<organism evidence="2 3">
    <name type="scientific">Thalassococcus lentus</name>
    <dbReference type="NCBI Taxonomy" id="1210524"/>
    <lineage>
        <taxon>Bacteria</taxon>
        <taxon>Pseudomonadati</taxon>
        <taxon>Pseudomonadota</taxon>
        <taxon>Alphaproteobacteria</taxon>
        <taxon>Rhodobacterales</taxon>
        <taxon>Roseobacteraceae</taxon>
        <taxon>Thalassococcus</taxon>
    </lineage>
</organism>
<dbReference type="InterPro" id="IPR001845">
    <property type="entry name" value="HTH_ArsR_DNA-bd_dom"/>
</dbReference>
<name>A0ABT4XTF0_9RHOB</name>
<evidence type="ECO:0000259" key="1">
    <source>
        <dbReference type="PROSITE" id="PS50987"/>
    </source>
</evidence>
<comment type="caution">
    <text evidence="2">The sequence shown here is derived from an EMBL/GenBank/DDBJ whole genome shotgun (WGS) entry which is preliminary data.</text>
</comment>
<accession>A0ABT4XTF0</accession>
<keyword evidence="3" id="KW-1185">Reference proteome</keyword>
<dbReference type="Pfam" id="PF12840">
    <property type="entry name" value="HTH_20"/>
    <property type="match status" value="1"/>
</dbReference>
<dbReference type="PANTHER" id="PTHR38600:SF2">
    <property type="entry name" value="SLL0088 PROTEIN"/>
    <property type="match status" value="1"/>
</dbReference>
<dbReference type="SUPFAM" id="SSF46785">
    <property type="entry name" value="Winged helix' DNA-binding domain"/>
    <property type="match status" value="1"/>
</dbReference>
<dbReference type="PROSITE" id="PS50987">
    <property type="entry name" value="HTH_ARSR_2"/>
    <property type="match status" value="1"/>
</dbReference>
<dbReference type="Proteomes" id="UP001210720">
    <property type="component" value="Unassembled WGS sequence"/>
</dbReference>
<dbReference type="SMART" id="SM00418">
    <property type="entry name" value="HTH_ARSR"/>
    <property type="match status" value="1"/>
</dbReference>
<dbReference type="RefSeq" id="WP_271432554.1">
    <property type="nucleotide sequence ID" value="NZ_JAQIOY010000003.1"/>
</dbReference>
<protein>
    <submittedName>
        <fullName evidence="2">Metalloregulator ArsR/SmtB family transcription factor</fullName>
    </submittedName>
</protein>
<feature type="domain" description="HTH arsR-type" evidence="1">
    <location>
        <begin position="1"/>
        <end position="91"/>
    </location>
</feature>
<proteinExistence type="predicted"/>
<reference evidence="2 3" key="1">
    <citation type="submission" date="2023-01" db="EMBL/GenBank/DDBJ databases">
        <title>Thalassococcus onchidii sp. nov., isolated from a marine invertebrate from the South China Sea.</title>
        <authorList>
            <person name="Xu S."/>
            <person name="Liu Z."/>
            <person name="Xu Y."/>
        </authorList>
    </citation>
    <scope>NUCLEOTIDE SEQUENCE [LARGE SCALE GENOMIC DNA]</scope>
    <source>
        <strain evidence="2 3">KCTC 32084</strain>
    </source>
</reference>
<gene>
    <name evidence="2" type="ORF">PFY00_10735</name>
</gene>
<dbReference type="PANTHER" id="PTHR38600">
    <property type="entry name" value="TRANSCRIPTIONAL REGULATORY PROTEIN"/>
    <property type="match status" value="1"/>
</dbReference>
<evidence type="ECO:0000313" key="3">
    <source>
        <dbReference type="Proteomes" id="UP001210720"/>
    </source>
</evidence>
<dbReference type="PRINTS" id="PR00778">
    <property type="entry name" value="HTHARSR"/>
</dbReference>
<dbReference type="EMBL" id="JAQIOY010000003">
    <property type="protein sequence ID" value="MDA7425206.1"/>
    <property type="molecule type" value="Genomic_DNA"/>
</dbReference>